<sequence length="72" mass="7652">AAQANTRAVTIVNDTSRVVVANQNDPTTFTQYKSGLNPRPQGPVSSPFFALDLPWLTSASFSVGVQISDLSV</sequence>
<dbReference type="AlphaFoldDB" id="A0AA86VQ41"/>
<reference evidence="1" key="1">
    <citation type="submission" date="2023-10" db="EMBL/GenBank/DDBJ databases">
        <authorList>
            <person name="Domelevo Entfellner J.-B."/>
        </authorList>
    </citation>
    <scope>NUCLEOTIDE SEQUENCE</scope>
</reference>
<feature type="non-terminal residue" evidence="1">
    <location>
        <position position="1"/>
    </location>
</feature>
<organism evidence="1 2">
    <name type="scientific">Sphenostylis stenocarpa</name>
    <dbReference type="NCBI Taxonomy" id="92480"/>
    <lineage>
        <taxon>Eukaryota</taxon>
        <taxon>Viridiplantae</taxon>
        <taxon>Streptophyta</taxon>
        <taxon>Embryophyta</taxon>
        <taxon>Tracheophyta</taxon>
        <taxon>Spermatophyta</taxon>
        <taxon>Magnoliopsida</taxon>
        <taxon>eudicotyledons</taxon>
        <taxon>Gunneridae</taxon>
        <taxon>Pentapetalae</taxon>
        <taxon>rosids</taxon>
        <taxon>fabids</taxon>
        <taxon>Fabales</taxon>
        <taxon>Fabaceae</taxon>
        <taxon>Papilionoideae</taxon>
        <taxon>50 kb inversion clade</taxon>
        <taxon>NPAAA clade</taxon>
        <taxon>indigoferoid/millettioid clade</taxon>
        <taxon>Phaseoleae</taxon>
        <taxon>Sphenostylis</taxon>
    </lineage>
</organism>
<dbReference type="Gramene" id="rna-AYBTSS11_LOCUS25720">
    <property type="protein sequence ID" value="CAJ1973656.1"/>
    <property type="gene ID" value="gene-AYBTSS11_LOCUS25720"/>
</dbReference>
<proteinExistence type="predicted"/>
<dbReference type="EMBL" id="OY731406">
    <property type="protein sequence ID" value="CAJ1973656.1"/>
    <property type="molecule type" value="Genomic_DNA"/>
</dbReference>
<evidence type="ECO:0000313" key="2">
    <source>
        <dbReference type="Proteomes" id="UP001189624"/>
    </source>
</evidence>
<evidence type="ECO:0000313" key="1">
    <source>
        <dbReference type="EMBL" id="CAJ1973656.1"/>
    </source>
</evidence>
<name>A0AA86VQ41_9FABA</name>
<keyword evidence="2" id="KW-1185">Reference proteome</keyword>
<dbReference type="Proteomes" id="UP001189624">
    <property type="component" value="Chromosome 9"/>
</dbReference>
<gene>
    <name evidence="1" type="ORF">AYBTSS11_LOCUS25720</name>
</gene>
<accession>A0AA86VQ41</accession>
<protein>
    <submittedName>
        <fullName evidence="1">Uncharacterized protein</fullName>
    </submittedName>
</protein>